<dbReference type="AlphaFoldDB" id="A0A2T5XUS5"/>
<gene>
    <name evidence="1" type="ORF">C8P65_10556</name>
</gene>
<evidence type="ECO:0000313" key="2">
    <source>
        <dbReference type="Proteomes" id="UP000243985"/>
    </source>
</evidence>
<dbReference type="Proteomes" id="UP000243985">
    <property type="component" value="Unassembled WGS sequence"/>
</dbReference>
<name>A0A2T5XUS5_9FLAO</name>
<protein>
    <submittedName>
        <fullName evidence="1">Uncharacterized protein</fullName>
    </submittedName>
</protein>
<evidence type="ECO:0000313" key="1">
    <source>
        <dbReference type="EMBL" id="PTX07053.1"/>
    </source>
</evidence>
<proteinExistence type="predicted"/>
<accession>A0A2T5XUS5</accession>
<sequence>MFLKFIMTNNYINTPNLFPTATYAVEDILTLKIGEQEYNTTLTYNIFVKTEKKPTYDVVIERNQFLVNGEEIDTKFLSISHKYMEAIFPLKCKVKDYVLFVANISEIQQRIKQVDNELLTTYEGEGLEHIRSHFFKATDTPEKLREFIKQLHIVKALSFSIRKFVSDTGYPLLWNILPIGLSFWKGDIEKRTESNQIYYEPKIANAQEMMDKVITYIHNQEYYVEIEQENVQMYTNFVHQTDYTGKTGRVKYSETNVTIEVENIFLYDQKLTLTKK</sequence>
<organism evidence="1 2">
    <name type="scientific">Capnocytophaga leadbetteri</name>
    <dbReference type="NCBI Taxonomy" id="327575"/>
    <lineage>
        <taxon>Bacteria</taxon>
        <taxon>Pseudomonadati</taxon>
        <taxon>Bacteroidota</taxon>
        <taxon>Flavobacteriia</taxon>
        <taxon>Flavobacteriales</taxon>
        <taxon>Flavobacteriaceae</taxon>
        <taxon>Capnocytophaga</taxon>
    </lineage>
</organism>
<comment type="caution">
    <text evidence="1">The sequence shown here is derived from an EMBL/GenBank/DDBJ whole genome shotgun (WGS) entry which is preliminary data.</text>
</comment>
<reference evidence="1 2" key="1">
    <citation type="submission" date="2018-04" db="EMBL/GenBank/DDBJ databases">
        <title>Genomic Encyclopedia of Archaeal and Bacterial Type Strains, Phase II (KMG-II): from individual species to whole genera.</title>
        <authorList>
            <person name="Goeker M."/>
        </authorList>
    </citation>
    <scope>NUCLEOTIDE SEQUENCE [LARGE SCALE GENOMIC DNA]</scope>
    <source>
        <strain evidence="1 2">DSM 22902</strain>
    </source>
</reference>
<dbReference type="EMBL" id="QBKG01000005">
    <property type="protein sequence ID" value="PTX07053.1"/>
    <property type="molecule type" value="Genomic_DNA"/>
</dbReference>